<evidence type="ECO:0000313" key="9">
    <source>
        <dbReference type="Proteomes" id="UP001501757"/>
    </source>
</evidence>
<dbReference type="SUPFAM" id="SSF53822">
    <property type="entry name" value="Periplasmic binding protein-like I"/>
    <property type="match status" value="1"/>
</dbReference>
<evidence type="ECO:0000256" key="7">
    <source>
        <dbReference type="ARBA" id="ARBA00023288"/>
    </source>
</evidence>
<name>A0ABP3H891_9ALTE</name>
<dbReference type="Pfam" id="PF04348">
    <property type="entry name" value="LppC"/>
    <property type="match status" value="1"/>
</dbReference>
<keyword evidence="4" id="KW-0472">Membrane</keyword>
<dbReference type="EMBL" id="BAAAEI010000015">
    <property type="protein sequence ID" value="GAA0363004.1"/>
    <property type="molecule type" value="Genomic_DNA"/>
</dbReference>
<evidence type="ECO:0000256" key="5">
    <source>
        <dbReference type="ARBA" id="ARBA00023139"/>
    </source>
</evidence>
<dbReference type="Gene3D" id="1.25.40.650">
    <property type="match status" value="1"/>
</dbReference>
<keyword evidence="9" id="KW-1185">Reference proteome</keyword>
<dbReference type="InterPro" id="IPR007443">
    <property type="entry name" value="LpoA"/>
</dbReference>
<gene>
    <name evidence="8" type="ORF">GCM10009092_29270</name>
</gene>
<evidence type="ECO:0000256" key="1">
    <source>
        <dbReference type="ARBA" id="ARBA00022729"/>
    </source>
</evidence>
<keyword evidence="5" id="KW-0564">Palmitate</keyword>
<keyword evidence="1" id="KW-0732">Signal</keyword>
<keyword evidence="2" id="KW-0133">Cell shape</keyword>
<dbReference type="CDD" id="cd06339">
    <property type="entry name" value="PBP1_YraM_LppC_lipoprotein-like"/>
    <property type="match status" value="1"/>
</dbReference>
<evidence type="ECO:0000256" key="3">
    <source>
        <dbReference type="ARBA" id="ARBA00022984"/>
    </source>
</evidence>
<keyword evidence="3" id="KW-0573">Peptidoglycan synthesis</keyword>
<protein>
    <submittedName>
        <fullName evidence="8">Penicillin-binding protein activator</fullName>
    </submittedName>
</protein>
<proteinExistence type="predicted"/>
<reference evidence="9" key="1">
    <citation type="journal article" date="2019" name="Int. J. Syst. Evol. Microbiol.">
        <title>The Global Catalogue of Microorganisms (GCM) 10K type strain sequencing project: providing services to taxonomists for standard genome sequencing and annotation.</title>
        <authorList>
            <consortium name="The Broad Institute Genomics Platform"/>
            <consortium name="The Broad Institute Genome Sequencing Center for Infectious Disease"/>
            <person name="Wu L."/>
            <person name="Ma J."/>
        </authorList>
    </citation>
    <scope>NUCLEOTIDE SEQUENCE [LARGE SCALE GENOMIC DNA]</scope>
    <source>
        <strain evidence="9">JCM 13378</strain>
    </source>
</reference>
<dbReference type="InterPro" id="IPR028082">
    <property type="entry name" value="Peripla_BP_I"/>
</dbReference>
<evidence type="ECO:0000313" key="8">
    <source>
        <dbReference type="EMBL" id="GAA0363004.1"/>
    </source>
</evidence>
<keyword evidence="6" id="KW-0998">Cell outer membrane</keyword>
<evidence type="ECO:0000256" key="6">
    <source>
        <dbReference type="ARBA" id="ARBA00023237"/>
    </source>
</evidence>
<dbReference type="Gene3D" id="3.40.50.2300">
    <property type="match status" value="2"/>
</dbReference>
<evidence type="ECO:0000256" key="4">
    <source>
        <dbReference type="ARBA" id="ARBA00023136"/>
    </source>
</evidence>
<dbReference type="PANTHER" id="PTHR38038:SF1">
    <property type="entry name" value="PENICILLIN-BINDING PROTEIN ACTIVATOR LPOA"/>
    <property type="match status" value="1"/>
</dbReference>
<accession>A0ABP3H891</accession>
<dbReference type="PANTHER" id="PTHR38038">
    <property type="entry name" value="PENICILLIN-BINDING PROTEIN ACTIVATOR LPOA"/>
    <property type="match status" value="1"/>
</dbReference>
<sequence>MSRTDSTSIRPQPQQAPIILNAQQYLQQARLSVGDKQKSLLLNAAQAFRQEQDCTSALKVLKPLLPALQEQGLLDQGHFLQARCLTDLGHWSLARSSLQQVSQNLHILPKRLELAAELAEHLGEHYAAAGHLADLASLQPDRQQALNKTIWKFIQQTPDDVLRTSASRQTALHPWVQLAGISRTQSGESLATQLMDWQNRYGLELPEELHPLLALSTGLPKRIGIILPLSGRLANQGEALKDGILAAYFTGAQSARPELHFIDSLTLDNQSLATLDLQYDFIVGPLLKENLDAFLPQLPAQLPILALNRLDQPSSQQNRYFYSLAPEDEAEQLASILAQKGYKTPLVVNADRPVFERMTSSFTTKWQALNQPEPRQVSFTDNKSMRAAMESLLDVNHSKQRIGTVEKLVKQEVHAFARNRRDVDVIVVFASAAQTELLNPIIESSISPFAQMVPVYASSRSFSQELGSNSLRDLRHLTFVDMPWMLSDENNQLRELSRQLWPQRNDGQSRLFAMGYDAYNLLPNLAQMASVPHMTRSGLTGSLSMDEFNQLRRSLPLGRVEQEKVIRLAMD</sequence>
<dbReference type="InterPro" id="IPR011990">
    <property type="entry name" value="TPR-like_helical_dom_sf"/>
</dbReference>
<dbReference type="Proteomes" id="UP001501757">
    <property type="component" value="Unassembled WGS sequence"/>
</dbReference>
<keyword evidence="7" id="KW-0449">Lipoprotein</keyword>
<organism evidence="8 9">
    <name type="scientific">Bowmanella denitrificans</name>
    <dbReference type="NCBI Taxonomy" id="366582"/>
    <lineage>
        <taxon>Bacteria</taxon>
        <taxon>Pseudomonadati</taxon>
        <taxon>Pseudomonadota</taxon>
        <taxon>Gammaproteobacteria</taxon>
        <taxon>Alteromonadales</taxon>
        <taxon>Alteromonadaceae</taxon>
        <taxon>Bowmanella</taxon>
    </lineage>
</organism>
<comment type="caution">
    <text evidence="8">The sequence shown here is derived from an EMBL/GenBank/DDBJ whole genome shotgun (WGS) entry which is preliminary data.</text>
</comment>
<dbReference type="Gene3D" id="1.25.40.10">
    <property type="entry name" value="Tetratricopeptide repeat domain"/>
    <property type="match status" value="1"/>
</dbReference>
<evidence type="ECO:0000256" key="2">
    <source>
        <dbReference type="ARBA" id="ARBA00022960"/>
    </source>
</evidence>